<evidence type="ECO:0000256" key="3">
    <source>
        <dbReference type="ARBA" id="ARBA00016512"/>
    </source>
</evidence>
<dbReference type="SUPFAM" id="SSF63446">
    <property type="entry name" value="Type I dockerin domain"/>
    <property type="match status" value="1"/>
</dbReference>
<proteinExistence type="inferred from homology"/>
<evidence type="ECO:0000259" key="11">
    <source>
        <dbReference type="Pfam" id="PF13229"/>
    </source>
</evidence>
<evidence type="ECO:0000256" key="10">
    <source>
        <dbReference type="SAM" id="MobiDB-lite"/>
    </source>
</evidence>
<feature type="domain" description="Right handed beta helix" evidence="11">
    <location>
        <begin position="140"/>
        <end position="315"/>
    </location>
</feature>
<dbReference type="InterPro" id="IPR011050">
    <property type="entry name" value="Pectin_lyase_fold/virulence"/>
</dbReference>
<dbReference type="PROSITE" id="PS00018">
    <property type="entry name" value="EF_HAND_1"/>
    <property type="match status" value="1"/>
</dbReference>
<dbReference type="InterPro" id="IPR052052">
    <property type="entry name" value="Polysaccharide_Lyase_9"/>
</dbReference>
<feature type="region of interest" description="Disordered" evidence="10">
    <location>
        <begin position="390"/>
        <end position="409"/>
    </location>
</feature>
<keyword evidence="4" id="KW-0964">Secreted</keyword>
<evidence type="ECO:0000256" key="6">
    <source>
        <dbReference type="ARBA" id="ARBA00022729"/>
    </source>
</evidence>
<evidence type="ECO:0000313" key="12">
    <source>
        <dbReference type="EMBL" id="PIP28679.1"/>
    </source>
</evidence>
<dbReference type="AlphaFoldDB" id="A0A2G9Z6A9"/>
<dbReference type="InterPro" id="IPR059226">
    <property type="entry name" value="Choice_anch_Q_dom"/>
</dbReference>
<dbReference type="Gene3D" id="2.160.20.10">
    <property type="entry name" value="Single-stranded right-handed beta-helix, Pectin lyase-like"/>
    <property type="match status" value="1"/>
</dbReference>
<dbReference type="GO" id="GO:0005576">
    <property type="term" value="C:extracellular region"/>
    <property type="evidence" value="ECO:0007669"/>
    <property type="project" value="UniProtKB-SubCell"/>
</dbReference>
<dbReference type="InterPro" id="IPR018247">
    <property type="entry name" value="EF_Hand_1_Ca_BS"/>
</dbReference>
<dbReference type="InterPro" id="IPR002105">
    <property type="entry name" value="Dockerin_1_rpt"/>
</dbReference>
<evidence type="ECO:0000256" key="7">
    <source>
        <dbReference type="ARBA" id="ARBA00022837"/>
    </source>
</evidence>
<keyword evidence="8" id="KW-0456">Lyase</keyword>
<dbReference type="GO" id="GO:0004553">
    <property type="term" value="F:hydrolase activity, hydrolyzing O-glycosyl compounds"/>
    <property type="evidence" value="ECO:0007669"/>
    <property type="project" value="InterPro"/>
</dbReference>
<evidence type="ECO:0000256" key="1">
    <source>
        <dbReference type="ARBA" id="ARBA00001913"/>
    </source>
</evidence>
<evidence type="ECO:0000256" key="5">
    <source>
        <dbReference type="ARBA" id="ARBA00022723"/>
    </source>
</evidence>
<reference evidence="12 13" key="1">
    <citation type="submission" date="2017-09" db="EMBL/GenBank/DDBJ databases">
        <title>Depth-based differentiation of microbial function through sediment-hosted aquifers and enrichment of novel symbionts in the deep terrestrial subsurface.</title>
        <authorList>
            <person name="Probst A.J."/>
            <person name="Ladd B."/>
            <person name="Jarett J.K."/>
            <person name="Geller-Mcgrath D.E."/>
            <person name="Sieber C.M."/>
            <person name="Emerson J.B."/>
            <person name="Anantharaman K."/>
            <person name="Thomas B.C."/>
            <person name="Malmstrom R."/>
            <person name="Stieglmeier M."/>
            <person name="Klingl A."/>
            <person name="Woyke T."/>
            <person name="Ryan C.M."/>
            <person name="Banfield J.F."/>
        </authorList>
    </citation>
    <scope>NUCLEOTIDE SEQUENCE [LARGE SCALE GENOMIC DNA]</scope>
    <source>
        <strain evidence="12">CG23_combo_of_CG06-09_8_20_14_all_39_39</strain>
    </source>
</reference>
<comment type="caution">
    <text evidence="12">The sequence shown here is derived from an EMBL/GenBank/DDBJ whole genome shotgun (WGS) entry which is preliminary data.</text>
</comment>
<evidence type="ECO:0000256" key="9">
    <source>
        <dbReference type="ARBA" id="ARBA00038263"/>
    </source>
</evidence>
<dbReference type="Gene3D" id="1.10.1330.10">
    <property type="entry name" value="Dockerin domain"/>
    <property type="match status" value="1"/>
</dbReference>
<comment type="cofactor">
    <cofactor evidence="1">
        <name>Ca(2+)</name>
        <dbReference type="ChEBI" id="CHEBI:29108"/>
    </cofactor>
</comment>
<comment type="subcellular location">
    <subcellularLocation>
        <location evidence="2">Secreted</location>
    </subcellularLocation>
</comment>
<dbReference type="Pfam" id="PF13229">
    <property type="entry name" value="Beta_helix"/>
    <property type="match status" value="1"/>
</dbReference>
<keyword evidence="5" id="KW-0479">Metal-binding</keyword>
<name>A0A2G9Z6A9_9BACT</name>
<evidence type="ECO:0000256" key="2">
    <source>
        <dbReference type="ARBA" id="ARBA00004613"/>
    </source>
</evidence>
<dbReference type="SUPFAM" id="SSF51126">
    <property type="entry name" value="Pectin lyase-like"/>
    <property type="match status" value="1"/>
</dbReference>
<evidence type="ECO:0000256" key="4">
    <source>
        <dbReference type="ARBA" id="ARBA00022525"/>
    </source>
</evidence>
<sequence length="503" mass="53689">MGFKVNIPQIQAETNCTFFVATNGLDSNDGKSESQSLKTIQAAVNKAAPGDVVCVRTGTYGSLRVYPGQGMGRSGTAQQPIIYRVFGDGPVQLASIWIEGEYVEFRDFKVVGPGRDSNGSVGIFTASRESICCTHFQTNHVKFIGIEVTNFATGILGGGDDLEFREMDIHHNGYYWFEDMGIYLSGARIKIIGNRIHDNASTGIQLWNTSNDPTLVPNHTIVENNIIYANGFTVVKSKKGVGSEQYGRGIVLGSNGAASEGNLIQNNIIFANFPLGIGLYSLSNNTKIINNTIVANVNGIGSDERATNVIVKNNIVYDNNAEAVRAWLEINRPELLNSVNTNRHGSGFDLPATGIAASNNLTAVDPKFSNRANNDFHLIASSLAIDAGTSQDAPATDFEGTPRPQGNGYDIGADEYGAGSSGSVCGNGVCESGENSSSCPTDCPTTTPRSLTADFNSDNKVDVIDLGIFLSNWGSASKPSADLNQDGKVDVIDLGIMLSNWRI</sequence>
<dbReference type="InterPro" id="IPR039448">
    <property type="entry name" value="Beta_helix"/>
</dbReference>
<dbReference type="GO" id="GO:0046872">
    <property type="term" value="F:metal ion binding"/>
    <property type="evidence" value="ECO:0007669"/>
    <property type="project" value="UniProtKB-KW"/>
</dbReference>
<evidence type="ECO:0000256" key="8">
    <source>
        <dbReference type="ARBA" id="ARBA00023239"/>
    </source>
</evidence>
<dbReference type="PANTHER" id="PTHR40088:SF1">
    <property type="entry name" value="PECTATE LYASE PEL9"/>
    <property type="match status" value="1"/>
</dbReference>
<organism evidence="12 13">
    <name type="scientific">Candidatus Kuenenbacteria bacterium CG23_combo_of_CG06-09_8_20_14_all_39_39</name>
    <dbReference type="NCBI Taxonomy" id="1974623"/>
    <lineage>
        <taxon>Bacteria</taxon>
        <taxon>Candidatus Kueneniibacteriota</taxon>
    </lineage>
</organism>
<gene>
    <name evidence="12" type="ORF">COX28_03445</name>
</gene>
<dbReference type="PANTHER" id="PTHR40088">
    <property type="entry name" value="PECTATE LYASE (EUROFUNG)"/>
    <property type="match status" value="1"/>
</dbReference>
<dbReference type="Proteomes" id="UP000231235">
    <property type="component" value="Unassembled WGS sequence"/>
</dbReference>
<dbReference type="NCBIfam" id="NF041518">
    <property type="entry name" value="choice_anch_Q"/>
    <property type="match status" value="1"/>
</dbReference>
<dbReference type="GO" id="GO:0016837">
    <property type="term" value="F:carbon-oxygen lyase activity, acting on polysaccharides"/>
    <property type="evidence" value="ECO:0007669"/>
    <property type="project" value="TreeGrafter"/>
</dbReference>
<evidence type="ECO:0000313" key="13">
    <source>
        <dbReference type="Proteomes" id="UP000231235"/>
    </source>
</evidence>
<dbReference type="SMART" id="SM00710">
    <property type="entry name" value="PbH1"/>
    <property type="match status" value="6"/>
</dbReference>
<dbReference type="InterPro" id="IPR006626">
    <property type="entry name" value="PbH1"/>
</dbReference>
<dbReference type="InterPro" id="IPR036439">
    <property type="entry name" value="Dockerin_dom_sf"/>
</dbReference>
<dbReference type="InterPro" id="IPR012334">
    <property type="entry name" value="Pectin_lyas_fold"/>
</dbReference>
<keyword evidence="7" id="KW-0106">Calcium</keyword>
<protein>
    <recommendedName>
        <fullName evidence="3">Probable pectate lyase C</fullName>
    </recommendedName>
</protein>
<accession>A0A2G9Z6A9</accession>
<keyword evidence="6" id="KW-0732">Signal</keyword>
<comment type="similarity">
    <text evidence="9">Belongs to the polysaccharide lyase 9 family.</text>
</comment>
<dbReference type="Pfam" id="PF00404">
    <property type="entry name" value="Dockerin_1"/>
    <property type="match status" value="1"/>
</dbReference>
<dbReference type="GO" id="GO:0000272">
    <property type="term" value="P:polysaccharide catabolic process"/>
    <property type="evidence" value="ECO:0007669"/>
    <property type="project" value="InterPro"/>
</dbReference>
<dbReference type="EMBL" id="PCRX01000061">
    <property type="protein sequence ID" value="PIP28679.1"/>
    <property type="molecule type" value="Genomic_DNA"/>
</dbReference>